<comment type="caution">
    <text evidence="1">The sequence shown here is derived from an EMBL/GenBank/DDBJ whole genome shotgun (WGS) entry which is preliminary data.</text>
</comment>
<keyword evidence="2" id="KW-1185">Reference proteome</keyword>
<organism evidence="1 2">
    <name type="scientific">Rhizomicrobium palustre</name>
    <dbReference type="NCBI Taxonomy" id="189966"/>
    <lineage>
        <taxon>Bacteria</taxon>
        <taxon>Pseudomonadati</taxon>
        <taxon>Pseudomonadota</taxon>
        <taxon>Alphaproteobacteria</taxon>
        <taxon>Micropepsales</taxon>
        <taxon>Micropepsaceae</taxon>
        <taxon>Rhizomicrobium</taxon>
    </lineage>
</organism>
<protein>
    <submittedName>
        <fullName evidence="1">Uncharacterized protein</fullName>
    </submittedName>
</protein>
<dbReference type="Proteomes" id="UP000570514">
    <property type="component" value="Unassembled WGS sequence"/>
</dbReference>
<evidence type="ECO:0000313" key="2">
    <source>
        <dbReference type="Proteomes" id="UP000570514"/>
    </source>
</evidence>
<reference evidence="1 2" key="1">
    <citation type="submission" date="2020-03" db="EMBL/GenBank/DDBJ databases">
        <title>Genomic Encyclopedia of Type Strains, Phase IV (KMG-IV): sequencing the most valuable type-strain genomes for metagenomic binning, comparative biology and taxonomic classification.</title>
        <authorList>
            <person name="Goeker M."/>
        </authorList>
    </citation>
    <scope>NUCLEOTIDE SEQUENCE [LARGE SCALE GENOMIC DNA]</scope>
    <source>
        <strain evidence="1 2">DSM 19867</strain>
    </source>
</reference>
<dbReference type="EMBL" id="JAASRM010000001">
    <property type="protein sequence ID" value="NIK87516.1"/>
    <property type="molecule type" value="Genomic_DNA"/>
</dbReference>
<proteinExistence type="predicted"/>
<accession>A0A846MVW2</accession>
<dbReference type="RefSeq" id="WP_167081219.1">
    <property type="nucleotide sequence ID" value="NZ_BAAADC010000001.1"/>
</dbReference>
<sequence length="102" mass="11727">MKGREDRRRTNQRETADQQTFEVMGTDMSHHILGIAMVMVECMTGRPQLPHFVPEMTPAFPPMTPMPAIFLIVFRCFVDVFGDREILSDSNSDFAHTYSLVF</sequence>
<dbReference type="AlphaFoldDB" id="A0A846MVW2"/>
<evidence type="ECO:0000313" key="1">
    <source>
        <dbReference type="EMBL" id="NIK87516.1"/>
    </source>
</evidence>
<gene>
    <name evidence="1" type="ORF">FHS83_000834</name>
</gene>
<name>A0A846MVW2_9PROT</name>